<evidence type="ECO:0000256" key="3">
    <source>
        <dbReference type="SAM" id="MobiDB-lite"/>
    </source>
</evidence>
<feature type="domain" description="Zn(2)-C6 fungal-type" evidence="4">
    <location>
        <begin position="73"/>
        <end position="103"/>
    </location>
</feature>
<feature type="region of interest" description="Disordered" evidence="3">
    <location>
        <begin position="153"/>
        <end position="174"/>
    </location>
</feature>
<dbReference type="InterPro" id="IPR001138">
    <property type="entry name" value="Zn2Cys6_DnaBD"/>
</dbReference>
<dbReference type="PANTHER" id="PTHR37534">
    <property type="entry name" value="TRANSCRIPTIONAL ACTIVATOR PROTEIN UGA3"/>
    <property type="match status" value="1"/>
</dbReference>
<evidence type="ECO:0000259" key="4">
    <source>
        <dbReference type="PROSITE" id="PS50048"/>
    </source>
</evidence>
<evidence type="ECO:0000256" key="1">
    <source>
        <dbReference type="ARBA" id="ARBA00004123"/>
    </source>
</evidence>
<dbReference type="GO" id="GO:0045944">
    <property type="term" value="P:positive regulation of transcription by RNA polymerase II"/>
    <property type="evidence" value="ECO:0007669"/>
    <property type="project" value="TreeGrafter"/>
</dbReference>
<dbReference type="Pfam" id="PF11951">
    <property type="entry name" value="Fungal_trans_2"/>
    <property type="match status" value="1"/>
</dbReference>
<dbReference type="PROSITE" id="PS50048">
    <property type="entry name" value="ZN2_CY6_FUNGAL_2"/>
    <property type="match status" value="1"/>
</dbReference>
<dbReference type="PANTHER" id="PTHR37534:SF26">
    <property type="entry name" value="TRANSCRIPTION FACTOR, PUTATIVE-RELATED"/>
    <property type="match status" value="1"/>
</dbReference>
<evidence type="ECO:0000313" key="5">
    <source>
        <dbReference type="EMBL" id="KAF9467990.1"/>
    </source>
</evidence>
<comment type="caution">
    <text evidence="5">The sequence shown here is derived from an EMBL/GenBank/DDBJ whole genome shotgun (WGS) entry which is preliminary data.</text>
</comment>
<dbReference type="CDD" id="cd00067">
    <property type="entry name" value="GAL4"/>
    <property type="match status" value="1"/>
</dbReference>
<dbReference type="Gene3D" id="4.10.240.10">
    <property type="entry name" value="Zn(2)-C6 fungal-type DNA-binding domain"/>
    <property type="match status" value="1"/>
</dbReference>
<protein>
    <submittedName>
        <fullName evidence="5">Fungal-specific transcription factor domain-containing protein</fullName>
    </submittedName>
</protein>
<dbReference type="GO" id="GO:0008270">
    <property type="term" value="F:zinc ion binding"/>
    <property type="evidence" value="ECO:0007669"/>
    <property type="project" value="InterPro"/>
</dbReference>
<dbReference type="PROSITE" id="PS00463">
    <property type="entry name" value="ZN2_CY6_FUNGAL_1"/>
    <property type="match status" value="1"/>
</dbReference>
<dbReference type="EMBL" id="MU150234">
    <property type="protein sequence ID" value="KAF9467990.1"/>
    <property type="molecule type" value="Genomic_DNA"/>
</dbReference>
<dbReference type="AlphaFoldDB" id="A0A9P5YI20"/>
<keyword evidence="6" id="KW-1185">Reference proteome</keyword>
<dbReference type="SMART" id="SM00066">
    <property type="entry name" value="GAL4"/>
    <property type="match status" value="1"/>
</dbReference>
<dbReference type="GO" id="GO:0000981">
    <property type="term" value="F:DNA-binding transcription factor activity, RNA polymerase II-specific"/>
    <property type="evidence" value="ECO:0007669"/>
    <property type="project" value="InterPro"/>
</dbReference>
<evidence type="ECO:0000256" key="2">
    <source>
        <dbReference type="ARBA" id="ARBA00023242"/>
    </source>
</evidence>
<reference evidence="5" key="1">
    <citation type="submission" date="2020-11" db="EMBL/GenBank/DDBJ databases">
        <authorList>
            <consortium name="DOE Joint Genome Institute"/>
            <person name="Ahrendt S."/>
            <person name="Riley R."/>
            <person name="Andreopoulos W."/>
            <person name="Labutti K."/>
            <person name="Pangilinan J."/>
            <person name="Ruiz-Duenas F.J."/>
            <person name="Barrasa J.M."/>
            <person name="Sanchez-Garcia M."/>
            <person name="Camarero S."/>
            <person name="Miyauchi S."/>
            <person name="Serrano A."/>
            <person name="Linde D."/>
            <person name="Babiker R."/>
            <person name="Drula E."/>
            <person name="Ayuso-Fernandez I."/>
            <person name="Pacheco R."/>
            <person name="Padilla G."/>
            <person name="Ferreira P."/>
            <person name="Barriuso J."/>
            <person name="Kellner H."/>
            <person name="Castanera R."/>
            <person name="Alfaro M."/>
            <person name="Ramirez L."/>
            <person name="Pisabarro A.G."/>
            <person name="Kuo A."/>
            <person name="Tritt A."/>
            <person name="Lipzen A."/>
            <person name="He G."/>
            <person name="Yan M."/>
            <person name="Ng V."/>
            <person name="Cullen D."/>
            <person name="Martin F."/>
            <person name="Rosso M.-N."/>
            <person name="Henrissat B."/>
            <person name="Hibbett D."/>
            <person name="Martinez A.T."/>
            <person name="Grigoriev I.V."/>
        </authorList>
    </citation>
    <scope>NUCLEOTIDE SEQUENCE</scope>
    <source>
        <strain evidence="5">CBS 247.69</strain>
    </source>
</reference>
<feature type="compositionally biased region" description="Low complexity" evidence="3">
    <location>
        <begin position="1"/>
        <end position="28"/>
    </location>
</feature>
<gene>
    <name evidence="5" type="ORF">BDZ94DRAFT_1304738</name>
</gene>
<name>A0A9P5YI20_9AGAR</name>
<feature type="region of interest" description="Disordered" evidence="3">
    <location>
        <begin position="1"/>
        <end position="71"/>
    </location>
</feature>
<evidence type="ECO:0000313" key="6">
    <source>
        <dbReference type="Proteomes" id="UP000807353"/>
    </source>
</evidence>
<comment type="subcellular location">
    <subcellularLocation>
        <location evidence="1">Nucleus</location>
    </subcellularLocation>
</comment>
<dbReference type="InterPro" id="IPR021858">
    <property type="entry name" value="Fun_TF"/>
</dbReference>
<keyword evidence="2" id="KW-0539">Nucleus</keyword>
<accession>A0A9P5YI20</accession>
<dbReference type="OrthoDB" id="5419315at2759"/>
<sequence length="710" mass="78686">MAYRSHTSSPSGSQSPSATASSNVSPTSRPTSLAPLNMVPAPEDTDLSSRSSRTTPNRHPVDLPRGASASKGGCWTCRLRRKKCDEQREGESCRTCIRLTIECLGWGPKRPEWMRDKQAVEAYKANIKAQLTRAGLIRGQPRTSLVHANSAPILPSQTRPQSYHRGSAAGITSSSPLHFDHPDYGYRYVDTSQEQHQRHNHHNMIPGMPGSSNSAFHQMSDPLYNDTGINGLDVNAPFFPYPSQSVTPISSSSSVTTDSLNLEFPQLGSHEQNGFEFDLRAPSPPPPVPFISGQNNVQGDHVIYYFEHVRKIQYMFAGNTFTNATYSLIVQEPRGAVTNAVCALASLHFTRMRVAQGLEAPDPNPEHSNATYFHDEAYFQLDTAKQMRGSYIESDAVAALHLISFSQLSGCTTDWQPAFSVVSEWLAHTGLLVDDNPALTLRGLSPIAQLLVKAALWLDTFSSLTQPRPPKFLRLLKRLMGERGGFWADADALYSLRMDLLTGCPDEAMLAIAETSALAHWKATELRNGSLSYRDLIRRGDDIEQRLRHHTSQQNFGDIDQAPLHPNLAQTSVTESGVVPFPSNDMRRQVADVFRETAVMYLHTVLNNSNPGVREISECVEIVVRLMDQLPSSDIDRALMFPVCLAGCMTNDSTRRDFFKGRLQLLDGSIGNVMQTRLVMEAVWQKRDVNGGAVELRDTVRERGLTLLLV</sequence>
<dbReference type="Pfam" id="PF00172">
    <property type="entry name" value="Zn_clus"/>
    <property type="match status" value="1"/>
</dbReference>
<dbReference type="GO" id="GO:0005634">
    <property type="term" value="C:nucleus"/>
    <property type="evidence" value="ECO:0007669"/>
    <property type="project" value="UniProtKB-SubCell"/>
</dbReference>
<organism evidence="5 6">
    <name type="scientific">Collybia nuda</name>
    <dbReference type="NCBI Taxonomy" id="64659"/>
    <lineage>
        <taxon>Eukaryota</taxon>
        <taxon>Fungi</taxon>
        <taxon>Dikarya</taxon>
        <taxon>Basidiomycota</taxon>
        <taxon>Agaricomycotina</taxon>
        <taxon>Agaricomycetes</taxon>
        <taxon>Agaricomycetidae</taxon>
        <taxon>Agaricales</taxon>
        <taxon>Tricholomatineae</taxon>
        <taxon>Clitocybaceae</taxon>
        <taxon>Collybia</taxon>
    </lineage>
</organism>
<proteinExistence type="predicted"/>
<dbReference type="Proteomes" id="UP000807353">
    <property type="component" value="Unassembled WGS sequence"/>
</dbReference>
<dbReference type="InterPro" id="IPR036864">
    <property type="entry name" value="Zn2-C6_fun-type_DNA-bd_sf"/>
</dbReference>
<dbReference type="SUPFAM" id="SSF57701">
    <property type="entry name" value="Zn2/Cys6 DNA-binding domain"/>
    <property type="match status" value="1"/>
</dbReference>
<dbReference type="GO" id="GO:0000976">
    <property type="term" value="F:transcription cis-regulatory region binding"/>
    <property type="evidence" value="ECO:0007669"/>
    <property type="project" value="TreeGrafter"/>
</dbReference>